<dbReference type="EMBL" id="ODYU01009044">
    <property type="protein sequence ID" value="SOQ53167.1"/>
    <property type="molecule type" value="Genomic_DNA"/>
</dbReference>
<evidence type="ECO:0000313" key="1">
    <source>
        <dbReference type="EMBL" id="SOQ53167.1"/>
    </source>
</evidence>
<proteinExistence type="predicted"/>
<protein>
    <submittedName>
        <fullName evidence="1">SFRICE_017640</fullName>
    </submittedName>
</protein>
<gene>
    <name evidence="1" type="ORF">SFRICE_017640</name>
</gene>
<accession>A0A2H1WJH0</accession>
<dbReference type="AlphaFoldDB" id="A0A2H1WJH0"/>
<reference evidence="1" key="1">
    <citation type="submission" date="2016-07" db="EMBL/GenBank/DDBJ databases">
        <authorList>
            <person name="Bretaudeau A."/>
        </authorList>
    </citation>
    <scope>NUCLEOTIDE SEQUENCE</scope>
    <source>
        <strain evidence="1">Rice</strain>
        <tissue evidence="1">Whole body</tissue>
    </source>
</reference>
<sequence length="173" mass="19685">MVFENVNLLGCVLRRVAKEQTSHLMRRPWTLATPEESQVRCRPFKKEYALFLKSFQQCNVLATCNLIRAPISDRLSGVIKVCASPRPSVSKLSLRSHWQTWRAVLLEATGIIVMKLKADCDKELLWTLSAAENSPMRSAFPKGLLLEEMAKQTHMSHGELIFESPHVLKVNRV</sequence>
<name>A0A2H1WJH0_SPOFR</name>
<organism evidence="1">
    <name type="scientific">Spodoptera frugiperda</name>
    <name type="common">Fall armyworm</name>
    <dbReference type="NCBI Taxonomy" id="7108"/>
    <lineage>
        <taxon>Eukaryota</taxon>
        <taxon>Metazoa</taxon>
        <taxon>Ecdysozoa</taxon>
        <taxon>Arthropoda</taxon>
        <taxon>Hexapoda</taxon>
        <taxon>Insecta</taxon>
        <taxon>Pterygota</taxon>
        <taxon>Neoptera</taxon>
        <taxon>Endopterygota</taxon>
        <taxon>Lepidoptera</taxon>
        <taxon>Glossata</taxon>
        <taxon>Ditrysia</taxon>
        <taxon>Noctuoidea</taxon>
        <taxon>Noctuidae</taxon>
        <taxon>Amphipyrinae</taxon>
        <taxon>Spodoptera</taxon>
    </lineage>
</organism>